<evidence type="ECO:0000313" key="2">
    <source>
        <dbReference type="Proteomes" id="UP000253664"/>
    </source>
</evidence>
<reference evidence="1 2" key="1">
    <citation type="journal article" date="2015" name="BMC Genomics">
        <title>Insights from the genome of Ophiocordyceps polyrhachis-furcata to pathogenicity and host specificity in insect fungi.</title>
        <authorList>
            <person name="Wichadakul D."/>
            <person name="Kobmoo N."/>
            <person name="Ingsriswang S."/>
            <person name="Tangphatsornruang S."/>
            <person name="Chantasingh D."/>
            <person name="Luangsa-ard J.J."/>
            <person name="Eurwilaichitr L."/>
        </authorList>
    </citation>
    <scope>NUCLEOTIDE SEQUENCE [LARGE SCALE GENOMIC DNA]</scope>
    <source>
        <strain evidence="1 2">BCC 54312</strain>
    </source>
</reference>
<evidence type="ECO:0000313" key="1">
    <source>
        <dbReference type="EMBL" id="RCI13251.1"/>
    </source>
</evidence>
<dbReference type="STRING" id="1330021.A0A367LFR0"/>
<keyword evidence="2" id="KW-1185">Reference proteome</keyword>
<sequence length="356" mass="40294">METDVYPQVQAIIPSLAFFVVKRGVGMGASILSAPAYSLQRDISSACLLPFALRALGTSARAMPSSVVAAEIHDFLRKLERNKGSGLSYQSVNYTPPSYYQASLLMSEPGPSKSVPAASLASSATPRSFVFDSVDGQSVYSASTAPPRQGPEPLHRQRAPVPDFSPTWLPCEFHRLSRCQERFAIEDVDVWIQHIVHDHLEGKLPAYCICWFCDRAEFRAGPDRAENYQRRMHHIASHIRDEGKTAAEVRWDFHFLDHLYHHGLVSERVFQWATQQSELPPPRGMILVQRNQGDGRRRHARPRDPTRPHHMLTLDRCISAKVFQEEEDDDDDKRNREGRRQGALYAGCNRTMFIVS</sequence>
<name>A0A367LFR0_9HYPO</name>
<comment type="caution">
    <text evidence="1">The sequence shown here is derived from an EMBL/GenBank/DDBJ whole genome shotgun (WGS) entry which is preliminary data.</text>
</comment>
<gene>
    <name evidence="1" type="ORF">L249_0345</name>
</gene>
<protein>
    <submittedName>
        <fullName evidence="1">Uncharacterized protein</fullName>
    </submittedName>
</protein>
<proteinExistence type="predicted"/>
<accession>A0A367LFR0</accession>
<dbReference type="AlphaFoldDB" id="A0A367LFR0"/>
<organism evidence="1 2">
    <name type="scientific">Ophiocordyceps polyrhachis-furcata BCC 54312</name>
    <dbReference type="NCBI Taxonomy" id="1330021"/>
    <lineage>
        <taxon>Eukaryota</taxon>
        <taxon>Fungi</taxon>
        <taxon>Dikarya</taxon>
        <taxon>Ascomycota</taxon>
        <taxon>Pezizomycotina</taxon>
        <taxon>Sordariomycetes</taxon>
        <taxon>Hypocreomycetidae</taxon>
        <taxon>Hypocreales</taxon>
        <taxon>Ophiocordycipitaceae</taxon>
        <taxon>Ophiocordyceps</taxon>
    </lineage>
</organism>
<dbReference type="Proteomes" id="UP000253664">
    <property type="component" value="Unassembled WGS sequence"/>
</dbReference>
<dbReference type="EMBL" id="LKCN02000007">
    <property type="protein sequence ID" value="RCI13251.1"/>
    <property type="molecule type" value="Genomic_DNA"/>
</dbReference>
<dbReference type="OrthoDB" id="409136at2759"/>